<dbReference type="AlphaFoldDB" id="A0A395J1W0"/>
<dbReference type="EMBL" id="QKRW01000008">
    <property type="protein sequence ID" value="RAL66084.1"/>
    <property type="molecule type" value="Genomic_DNA"/>
</dbReference>
<organism evidence="1 2">
    <name type="scientific">Monilinia fructigena</name>
    <dbReference type="NCBI Taxonomy" id="38457"/>
    <lineage>
        <taxon>Eukaryota</taxon>
        <taxon>Fungi</taxon>
        <taxon>Dikarya</taxon>
        <taxon>Ascomycota</taxon>
        <taxon>Pezizomycotina</taxon>
        <taxon>Leotiomycetes</taxon>
        <taxon>Helotiales</taxon>
        <taxon>Sclerotiniaceae</taxon>
        <taxon>Monilinia</taxon>
    </lineage>
</organism>
<evidence type="ECO:0000313" key="1">
    <source>
        <dbReference type="EMBL" id="RAL66084.1"/>
    </source>
</evidence>
<protein>
    <submittedName>
        <fullName evidence="1">Uncharacterized protein</fullName>
    </submittedName>
</protein>
<accession>A0A395J1W0</accession>
<keyword evidence="2" id="KW-1185">Reference proteome</keyword>
<gene>
    <name evidence="1" type="ORF">DID88_005743</name>
</gene>
<sequence>MGLRSSLLGHQNSSRTQNNGVGMYNDYTTGLGLKHAWAGLAFAVISLHHLVYVTTICHSRLFLLHT</sequence>
<evidence type="ECO:0000313" key="2">
    <source>
        <dbReference type="Proteomes" id="UP000249056"/>
    </source>
</evidence>
<name>A0A395J1W0_9HELO</name>
<reference evidence="1 2" key="1">
    <citation type="submission" date="2018-06" db="EMBL/GenBank/DDBJ databases">
        <title>Genome Sequence of the Brown Rot Fungal Pathogen Monilinia fructigena.</title>
        <authorList>
            <person name="Landi L."/>
            <person name="De Miccolis Angelini R.M."/>
            <person name="Pollastro S."/>
            <person name="Abate D."/>
            <person name="Faretra F."/>
            <person name="Romanazzi G."/>
        </authorList>
    </citation>
    <scope>NUCLEOTIDE SEQUENCE [LARGE SCALE GENOMIC DNA]</scope>
    <source>
        <strain evidence="1 2">Mfrg269</strain>
    </source>
</reference>
<dbReference type="Proteomes" id="UP000249056">
    <property type="component" value="Unassembled WGS sequence"/>
</dbReference>
<proteinExistence type="predicted"/>
<comment type="caution">
    <text evidence="1">The sequence shown here is derived from an EMBL/GenBank/DDBJ whole genome shotgun (WGS) entry which is preliminary data.</text>
</comment>